<organism evidence="1 2">
    <name type="scientific">Paenibacillus cookii</name>
    <dbReference type="NCBI Taxonomy" id="157839"/>
    <lineage>
        <taxon>Bacteria</taxon>
        <taxon>Bacillati</taxon>
        <taxon>Bacillota</taxon>
        <taxon>Bacilli</taxon>
        <taxon>Bacillales</taxon>
        <taxon>Paenibacillaceae</taxon>
        <taxon>Paenibacillus</taxon>
    </lineage>
</organism>
<reference evidence="1 2" key="1">
    <citation type="submission" date="2021-03" db="EMBL/GenBank/DDBJ databases">
        <title>Antimicrobial resistance genes in bacteria isolated from Japanese honey, and their potential for conferring macrolide and lincosamide resistance in the American foulbrood pathogen Paenibacillus larvae.</title>
        <authorList>
            <person name="Okamoto M."/>
            <person name="Kumagai M."/>
            <person name="Kanamori H."/>
            <person name="Takamatsu D."/>
        </authorList>
    </citation>
    <scope>NUCLEOTIDE SEQUENCE [LARGE SCALE GENOMIC DNA]</scope>
    <source>
        <strain evidence="1 2">J21TS3</strain>
    </source>
</reference>
<gene>
    <name evidence="1" type="ORF">J21TS3_28860</name>
</gene>
<name>A0ABQ4LXQ4_9BACL</name>
<keyword evidence="2" id="KW-1185">Reference proteome</keyword>
<comment type="caution">
    <text evidence="1">The sequence shown here is derived from an EMBL/GenBank/DDBJ whole genome shotgun (WGS) entry which is preliminary data.</text>
</comment>
<protein>
    <submittedName>
        <fullName evidence="1">Uncharacterized protein</fullName>
    </submittedName>
</protein>
<dbReference type="Proteomes" id="UP000680638">
    <property type="component" value="Unassembled WGS sequence"/>
</dbReference>
<sequence>MDAAFLPGIRLKEGRKRNVFGRDEKLPYLIKERCGGARPEYFKRLRPAAARAAVPAGEGVLS</sequence>
<accession>A0ABQ4LXQ4</accession>
<dbReference type="EMBL" id="BORW01000014">
    <property type="protein sequence ID" value="GIO68065.1"/>
    <property type="molecule type" value="Genomic_DNA"/>
</dbReference>
<proteinExistence type="predicted"/>
<evidence type="ECO:0000313" key="2">
    <source>
        <dbReference type="Proteomes" id="UP000680638"/>
    </source>
</evidence>
<evidence type="ECO:0000313" key="1">
    <source>
        <dbReference type="EMBL" id="GIO68065.1"/>
    </source>
</evidence>